<sequence>MEHTWHFPGNHNGKELVNKDNAVFWAPFLLLHLSGPNTITAFALEDNELWLRHLLSLMVQFVAVAYVFLQSLPNEFWIPTLLMFVAGTIKYAEQTRALYLVCLGNFKASMLPKPEAGIYYPRLMEEYSSNMEAHVPVKIVFVKEVKKRSKDLDAQSSIKKPTEEIDGECSIQVLQNFQGTNC</sequence>
<keyword evidence="1" id="KW-1133">Transmembrane helix</keyword>
<dbReference type="AlphaFoldDB" id="A0A7J7HCU9"/>
<feature type="domain" description="DUF4220" evidence="2">
    <location>
        <begin position="19"/>
        <end position="151"/>
    </location>
</feature>
<keyword evidence="1" id="KW-0472">Membrane</keyword>
<organism evidence="3 4">
    <name type="scientific">Camellia sinensis</name>
    <name type="common">Tea plant</name>
    <name type="synonym">Thea sinensis</name>
    <dbReference type="NCBI Taxonomy" id="4442"/>
    <lineage>
        <taxon>Eukaryota</taxon>
        <taxon>Viridiplantae</taxon>
        <taxon>Streptophyta</taxon>
        <taxon>Embryophyta</taxon>
        <taxon>Tracheophyta</taxon>
        <taxon>Spermatophyta</taxon>
        <taxon>Magnoliopsida</taxon>
        <taxon>eudicotyledons</taxon>
        <taxon>Gunneridae</taxon>
        <taxon>Pentapetalae</taxon>
        <taxon>asterids</taxon>
        <taxon>Ericales</taxon>
        <taxon>Theaceae</taxon>
        <taxon>Camellia</taxon>
    </lineage>
</organism>
<dbReference type="Proteomes" id="UP000593564">
    <property type="component" value="Unassembled WGS sequence"/>
</dbReference>
<reference evidence="4" key="1">
    <citation type="journal article" date="2020" name="Nat. Commun.">
        <title>Genome assembly of wild tea tree DASZ reveals pedigree and selection history of tea varieties.</title>
        <authorList>
            <person name="Zhang W."/>
            <person name="Zhang Y."/>
            <person name="Qiu H."/>
            <person name="Guo Y."/>
            <person name="Wan H."/>
            <person name="Zhang X."/>
            <person name="Scossa F."/>
            <person name="Alseekh S."/>
            <person name="Zhang Q."/>
            <person name="Wang P."/>
            <person name="Xu L."/>
            <person name="Schmidt M.H."/>
            <person name="Jia X."/>
            <person name="Li D."/>
            <person name="Zhu A."/>
            <person name="Guo F."/>
            <person name="Chen W."/>
            <person name="Ni D."/>
            <person name="Usadel B."/>
            <person name="Fernie A.R."/>
            <person name="Wen W."/>
        </authorList>
    </citation>
    <scope>NUCLEOTIDE SEQUENCE [LARGE SCALE GENOMIC DNA]</scope>
    <source>
        <strain evidence="4">cv. G240</strain>
    </source>
</reference>
<proteinExistence type="predicted"/>
<evidence type="ECO:0000256" key="1">
    <source>
        <dbReference type="SAM" id="Phobius"/>
    </source>
</evidence>
<reference evidence="3 4" key="2">
    <citation type="submission" date="2020-07" db="EMBL/GenBank/DDBJ databases">
        <title>Genome assembly of wild tea tree DASZ reveals pedigree and selection history of tea varieties.</title>
        <authorList>
            <person name="Zhang W."/>
        </authorList>
    </citation>
    <scope>NUCLEOTIDE SEQUENCE [LARGE SCALE GENOMIC DNA]</scope>
    <source>
        <strain evidence="4">cv. G240</strain>
        <tissue evidence="3">Leaf</tissue>
    </source>
</reference>
<evidence type="ECO:0000313" key="3">
    <source>
        <dbReference type="EMBL" id="KAF5949688.1"/>
    </source>
</evidence>
<gene>
    <name evidence="3" type="ORF">HYC85_011681</name>
</gene>
<evidence type="ECO:0000259" key="2">
    <source>
        <dbReference type="Pfam" id="PF13968"/>
    </source>
</evidence>
<name>A0A7J7HCU9_CAMSI</name>
<feature type="transmembrane region" description="Helical" evidence="1">
    <location>
        <begin position="50"/>
        <end position="69"/>
    </location>
</feature>
<dbReference type="PANTHER" id="PTHR31325">
    <property type="entry name" value="OS01G0798800 PROTEIN-RELATED"/>
    <property type="match status" value="1"/>
</dbReference>
<dbReference type="Pfam" id="PF13968">
    <property type="entry name" value="DUF4220"/>
    <property type="match status" value="1"/>
</dbReference>
<comment type="caution">
    <text evidence="3">The sequence shown here is derived from an EMBL/GenBank/DDBJ whole genome shotgun (WGS) entry which is preliminary data.</text>
</comment>
<keyword evidence="1" id="KW-0812">Transmembrane</keyword>
<feature type="transmembrane region" description="Helical" evidence="1">
    <location>
        <begin position="22"/>
        <end position="44"/>
    </location>
</feature>
<accession>A0A7J7HCU9</accession>
<dbReference type="EMBL" id="JACBKZ010000005">
    <property type="protein sequence ID" value="KAF5949688.1"/>
    <property type="molecule type" value="Genomic_DNA"/>
</dbReference>
<keyword evidence="4" id="KW-1185">Reference proteome</keyword>
<evidence type="ECO:0000313" key="4">
    <source>
        <dbReference type="Proteomes" id="UP000593564"/>
    </source>
</evidence>
<protein>
    <recommendedName>
        <fullName evidence="2">DUF4220 domain-containing protein</fullName>
    </recommendedName>
</protein>
<dbReference type="InterPro" id="IPR025315">
    <property type="entry name" value="DUF4220"/>
</dbReference>